<protein>
    <recommendedName>
        <fullName evidence="1">Peptidase C45 hydrolase domain-containing protein</fullName>
    </recommendedName>
</protein>
<dbReference type="PANTHER" id="PTHR34180:SF1">
    <property type="entry name" value="BETA-ALANYL-DOPAMINE_CARCININE HYDROLASE"/>
    <property type="match status" value="1"/>
</dbReference>
<evidence type="ECO:0000313" key="2">
    <source>
        <dbReference type="EMBL" id="TXT10832.1"/>
    </source>
</evidence>
<gene>
    <name evidence="2" type="ORF">VHUM_02337</name>
</gene>
<dbReference type="PANTHER" id="PTHR34180">
    <property type="entry name" value="PEPTIDASE C45"/>
    <property type="match status" value="1"/>
</dbReference>
<dbReference type="EMBL" id="QKWK01000005">
    <property type="protein sequence ID" value="TXT10832.1"/>
    <property type="molecule type" value="Genomic_DNA"/>
</dbReference>
<dbReference type="InterPro" id="IPR047794">
    <property type="entry name" value="C45_proenzyme-like"/>
</dbReference>
<feature type="domain" description="Peptidase C45 hydrolase" evidence="1">
    <location>
        <begin position="116"/>
        <end position="345"/>
    </location>
</feature>
<comment type="caution">
    <text evidence="2">The sequence shown here is derived from an EMBL/GenBank/DDBJ whole genome shotgun (WGS) entry which is preliminary data.</text>
</comment>
<dbReference type="InterPro" id="IPR005079">
    <property type="entry name" value="Peptidase_C45_hydrolase"/>
</dbReference>
<dbReference type="Gene3D" id="1.10.10.2120">
    <property type="match status" value="1"/>
</dbReference>
<keyword evidence="3" id="KW-1185">Reference proteome</keyword>
<dbReference type="Proteomes" id="UP000473826">
    <property type="component" value="Unassembled WGS sequence"/>
</dbReference>
<sequence length="356" mass="38693">MLQVTATGTPYEIGHTHGSQAKEQVHGSVAFYRGFFEAKAKMDWASVEEEGKKWRPFLEDNFPQYVEELKGVADGAGLSFETIFALNIRTEIAFGRQAQPTDGCTAFAYHNAEAHTAILAQNWDWVWEQGANLINLTIRRALSIITEAGIIGKIGLSSAGLGVCLNAIAALGVSYNKLPVHLALRAVLDWSHEERAKGPGVAQRVAERLTKVGVASAGHILISDELVAIGLEASSIDIVPVKHVALRGGDALVHSNHYVEEHPGVQLGQAWEDTYDRLVRIEQLAREGKAGADGLVTANEVATFLQDEDKWPVSICRHRQSGGETLFSIVMDLEKRNARVEVGIPGKGGEVLHLQP</sequence>
<reference evidence="2 3" key="1">
    <citation type="journal article" date="2019" name="PLoS Genet.">
        <title>Convergent evolution of linked mating-type loci in basidiomycete fungi.</title>
        <authorList>
            <person name="Sun S."/>
            <person name="Coelho M.A."/>
            <person name="Heitman J."/>
            <person name="Nowrousian M."/>
        </authorList>
    </citation>
    <scope>NUCLEOTIDE SEQUENCE [LARGE SCALE GENOMIC DNA]</scope>
    <source>
        <strain evidence="2 3">CBS 4282</strain>
    </source>
</reference>
<organism evidence="2 3">
    <name type="scientific">Vanrija humicola</name>
    <name type="common">Yeast</name>
    <name type="synonym">Cryptococcus humicola</name>
    <dbReference type="NCBI Taxonomy" id="5417"/>
    <lineage>
        <taxon>Eukaryota</taxon>
        <taxon>Fungi</taxon>
        <taxon>Dikarya</taxon>
        <taxon>Basidiomycota</taxon>
        <taxon>Agaricomycotina</taxon>
        <taxon>Tremellomycetes</taxon>
        <taxon>Trichosporonales</taxon>
        <taxon>Trichosporonaceae</taxon>
        <taxon>Vanrija</taxon>
    </lineage>
</organism>
<dbReference type="Pfam" id="PF03417">
    <property type="entry name" value="AAT"/>
    <property type="match status" value="1"/>
</dbReference>
<proteinExistence type="predicted"/>
<evidence type="ECO:0000259" key="1">
    <source>
        <dbReference type="Pfam" id="PF03417"/>
    </source>
</evidence>
<name>A0A7D8V002_VANHU</name>
<dbReference type="AlphaFoldDB" id="A0A7D8V002"/>
<dbReference type="OrthoDB" id="189997at2759"/>
<accession>A0A7D8V002</accession>
<dbReference type="InterPro" id="IPR047801">
    <property type="entry name" value="Peptidase_C45"/>
</dbReference>
<dbReference type="NCBIfam" id="NF040521">
    <property type="entry name" value="C45_proenzyme"/>
    <property type="match status" value="1"/>
</dbReference>
<dbReference type="Gene3D" id="3.60.60.10">
    <property type="entry name" value="Penicillin V Acylase, Chain A"/>
    <property type="match status" value="1"/>
</dbReference>
<evidence type="ECO:0000313" key="3">
    <source>
        <dbReference type="Proteomes" id="UP000473826"/>
    </source>
</evidence>